<proteinExistence type="predicted"/>
<reference evidence="2 3" key="1">
    <citation type="journal article" date="2012" name="Genome Biol.">
        <title>Genome and low-iron response of an oceanic diatom adapted to chronic iron limitation.</title>
        <authorList>
            <person name="Lommer M."/>
            <person name="Specht M."/>
            <person name="Roy A.S."/>
            <person name="Kraemer L."/>
            <person name="Andreson R."/>
            <person name="Gutowska M.A."/>
            <person name="Wolf J."/>
            <person name="Bergner S.V."/>
            <person name="Schilhabel M.B."/>
            <person name="Klostermeier U.C."/>
            <person name="Beiko R.G."/>
            <person name="Rosenstiel P."/>
            <person name="Hippler M."/>
            <person name="Laroche J."/>
        </authorList>
    </citation>
    <scope>NUCLEOTIDE SEQUENCE [LARGE SCALE GENOMIC DNA]</scope>
    <source>
        <strain evidence="2 3">CCMP1005</strain>
    </source>
</reference>
<gene>
    <name evidence="2" type="ORF">THAOC_18758</name>
</gene>
<feature type="signal peptide" evidence="1">
    <location>
        <begin position="1"/>
        <end position="19"/>
    </location>
</feature>
<evidence type="ECO:0000313" key="3">
    <source>
        <dbReference type="Proteomes" id="UP000266841"/>
    </source>
</evidence>
<comment type="caution">
    <text evidence="2">The sequence shown here is derived from an EMBL/GenBank/DDBJ whole genome shotgun (WGS) entry which is preliminary data.</text>
</comment>
<name>K0S6F4_THAOC</name>
<accession>K0S6F4</accession>
<feature type="chain" id="PRO_5003836861" evidence="1">
    <location>
        <begin position="20"/>
        <end position="170"/>
    </location>
</feature>
<keyword evidence="3" id="KW-1185">Reference proteome</keyword>
<evidence type="ECO:0000313" key="2">
    <source>
        <dbReference type="EMBL" id="EJK60830.1"/>
    </source>
</evidence>
<dbReference type="AlphaFoldDB" id="K0S6F4"/>
<keyword evidence="1" id="KW-0732">Signal</keyword>
<evidence type="ECO:0000256" key="1">
    <source>
        <dbReference type="SAM" id="SignalP"/>
    </source>
</evidence>
<sequence length="170" mass="19109">MVKLTISILHTALNELSLACSEHVESDDDMEAKRRLVNGWLSMEDNEFSIDAMAEEGEQLCNDHALRGLVDAEEEEIDEEEMTLEELSPKELPSIEVMDQLATTLKQAAVAMADWPPEFRSAIDNVEKACKQVRQVHKKLDTEKTVEKQRKAKQPGILGFLNTAVAKKES</sequence>
<dbReference type="Proteomes" id="UP000266841">
    <property type="component" value="Unassembled WGS sequence"/>
</dbReference>
<dbReference type="EMBL" id="AGNL01020655">
    <property type="protein sequence ID" value="EJK60830.1"/>
    <property type="molecule type" value="Genomic_DNA"/>
</dbReference>
<organism evidence="2 3">
    <name type="scientific">Thalassiosira oceanica</name>
    <name type="common">Marine diatom</name>
    <dbReference type="NCBI Taxonomy" id="159749"/>
    <lineage>
        <taxon>Eukaryota</taxon>
        <taxon>Sar</taxon>
        <taxon>Stramenopiles</taxon>
        <taxon>Ochrophyta</taxon>
        <taxon>Bacillariophyta</taxon>
        <taxon>Coscinodiscophyceae</taxon>
        <taxon>Thalassiosirophycidae</taxon>
        <taxon>Thalassiosirales</taxon>
        <taxon>Thalassiosiraceae</taxon>
        <taxon>Thalassiosira</taxon>
    </lineage>
</organism>
<protein>
    <submittedName>
        <fullName evidence="2">Uncharacterized protein</fullName>
    </submittedName>
</protein>